<keyword evidence="4" id="KW-0342">GTP-binding</keyword>
<dbReference type="SUPFAM" id="SSF52540">
    <property type="entry name" value="P-loop containing nucleoside triphosphate hydrolases"/>
    <property type="match status" value="1"/>
</dbReference>
<organism evidence="7">
    <name type="scientific">mine drainage metagenome</name>
    <dbReference type="NCBI Taxonomy" id="410659"/>
    <lineage>
        <taxon>unclassified sequences</taxon>
        <taxon>metagenomes</taxon>
        <taxon>ecological metagenomes</taxon>
    </lineage>
</organism>
<dbReference type="GO" id="GO:0005525">
    <property type="term" value="F:GTP binding"/>
    <property type="evidence" value="ECO:0007669"/>
    <property type="project" value="UniProtKB-KW"/>
</dbReference>
<dbReference type="GO" id="GO:0005047">
    <property type="term" value="F:signal recognition particle binding"/>
    <property type="evidence" value="ECO:0007669"/>
    <property type="project" value="TreeGrafter"/>
</dbReference>
<dbReference type="EMBL" id="AUZY01004329">
    <property type="protein sequence ID" value="EQD63870.1"/>
    <property type="molecule type" value="Genomic_DNA"/>
</dbReference>
<comment type="subcellular location">
    <subcellularLocation>
        <location evidence="1">Membrane</location>
        <topology evidence="1">Peripheral membrane protein</topology>
    </subcellularLocation>
</comment>
<evidence type="ECO:0000256" key="1">
    <source>
        <dbReference type="ARBA" id="ARBA00004170"/>
    </source>
</evidence>
<evidence type="ECO:0000259" key="6">
    <source>
        <dbReference type="Pfam" id="PF00448"/>
    </source>
</evidence>
<proteinExistence type="inferred from homology"/>
<evidence type="ECO:0000313" key="7">
    <source>
        <dbReference type="EMBL" id="EQD63870.1"/>
    </source>
</evidence>
<evidence type="ECO:0000256" key="4">
    <source>
        <dbReference type="ARBA" id="ARBA00023134"/>
    </source>
</evidence>
<dbReference type="Gene3D" id="3.40.50.300">
    <property type="entry name" value="P-loop containing nucleotide triphosphate hydrolases"/>
    <property type="match status" value="1"/>
</dbReference>
<sequence>MGHELKTLRRILETQLAQLAWNERSRRNPVHTELLCELSEIGVAQDLADHLIGQLPAGVDLLQGRRFAVAGLSQYLQVTGDCWLNDGGRVAFVGATGVGKTTVLAKLAVRWMLRHGPKELALVASDTVRIGAQDQMHALGQLLGVPVHVPGALRGITGAARAS</sequence>
<comment type="caution">
    <text evidence="7">The sequence shown here is derived from an EMBL/GenBank/DDBJ whole genome shotgun (WGS) entry which is preliminary data.</text>
</comment>
<keyword evidence="7" id="KW-0966">Cell projection</keyword>
<name>T1CBD5_9ZZZZ</name>
<dbReference type="PANTHER" id="PTHR43134">
    <property type="entry name" value="SIGNAL RECOGNITION PARTICLE RECEPTOR SUBUNIT ALPHA"/>
    <property type="match status" value="1"/>
</dbReference>
<comment type="similarity">
    <text evidence="2">Belongs to the GTP-binding SRP family.</text>
</comment>
<reference evidence="7" key="1">
    <citation type="submission" date="2013-08" db="EMBL/GenBank/DDBJ databases">
        <authorList>
            <person name="Mendez C."/>
            <person name="Richter M."/>
            <person name="Ferrer M."/>
            <person name="Sanchez J."/>
        </authorList>
    </citation>
    <scope>NUCLEOTIDE SEQUENCE</scope>
</reference>
<gene>
    <name evidence="7" type="ORF">B1B_06816</name>
</gene>
<feature type="domain" description="SRP54-type proteins GTP-binding" evidence="6">
    <location>
        <begin position="90"/>
        <end position="148"/>
    </location>
</feature>
<protein>
    <submittedName>
        <fullName evidence="7">Flagellar biosynthesis regulator FlhF</fullName>
    </submittedName>
</protein>
<dbReference type="InterPro" id="IPR027417">
    <property type="entry name" value="P-loop_NTPase"/>
</dbReference>
<keyword evidence="7" id="KW-0282">Flagellum</keyword>
<dbReference type="GO" id="GO:0005886">
    <property type="term" value="C:plasma membrane"/>
    <property type="evidence" value="ECO:0007669"/>
    <property type="project" value="TreeGrafter"/>
</dbReference>
<dbReference type="AlphaFoldDB" id="T1CBD5"/>
<accession>T1CBD5</accession>
<reference evidence="7" key="2">
    <citation type="journal article" date="2014" name="ISME J.">
        <title>Microbial stratification in low pH oxic and suboxic macroscopic growths along an acid mine drainage.</title>
        <authorList>
            <person name="Mendez-Garcia C."/>
            <person name="Mesa V."/>
            <person name="Sprenger R.R."/>
            <person name="Richter M."/>
            <person name="Diez M.S."/>
            <person name="Solano J."/>
            <person name="Bargiela R."/>
            <person name="Golyshina O.V."/>
            <person name="Manteca A."/>
            <person name="Ramos J.L."/>
            <person name="Gallego J.R."/>
            <person name="Llorente I."/>
            <person name="Martins Dos Santos V.A."/>
            <person name="Jensen O.N."/>
            <person name="Pelaez A.I."/>
            <person name="Sanchez J."/>
            <person name="Ferrer M."/>
        </authorList>
    </citation>
    <scope>NUCLEOTIDE SEQUENCE</scope>
</reference>
<keyword evidence="5" id="KW-0472">Membrane</keyword>
<dbReference type="PANTHER" id="PTHR43134:SF3">
    <property type="entry name" value="FLAGELLAR BIOSYNTHESIS PROTEIN FLHF"/>
    <property type="match status" value="1"/>
</dbReference>
<dbReference type="InterPro" id="IPR000897">
    <property type="entry name" value="SRP54_GTPase_dom"/>
</dbReference>
<keyword evidence="7" id="KW-0969">Cilium</keyword>
<keyword evidence="3" id="KW-0547">Nucleotide-binding</keyword>
<dbReference type="Pfam" id="PF00448">
    <property type="entry name" value="SRP54"/>
    <property type="match status" value="1"/>
</dbReference>
<evidence type="ECO:0000256" key="3">
    <source>
        <dbReference type="ARBA" id="ARBA00022741"/>
    </source>
</evidence>
<evidence type="ECO:0000256" key="5">
    <source>
        <dbReference type="ARBA" id="ARBA00023136"/>
    </source>
</evidence>
<dbReference type="GO" id="GO:0006614">
    <property type="term" value="P:SRP-dependent cotranslational protein targeting to membrane"/>
    <property type="evidence" value="ECO:0007669"/>
    <property type="project" value="InterPro"/>
</dbReference>
<evidence type="ECO:0000256" key="2">
    <source>
        <dbReference type="ARBA" id="ARBA00008531"/>
    </source>
</evidence>
<dbReference type="GO" id="GO:0003924">
    <property type="term" value="F:GTPase activity"/>
    <property type="evidence" value="ECO:0007669"/>
    <property type="project" value="TreeGrafter"/>
</dbReference>
<feature type="non-terminal residue" evidence="7">
    <location>
        <position position="163"/>
    </location>
</feature>